<protein>
    <submittedName>
        <fullName evidence="2">PH domain-containing protein</fullName>
    </submittedName>
</protein>
<evidence type="ECO:0000313" key="1">
    <source>
        <dbReference type="Proteomes" id="UP000887579"/>
    </source>
</evidence>
<accession>A0AC34G9V7</accession>
<reference evidence="2" key="1">
    <citation type="submission" date="2022-11" db="UniProtKB">
        <authorList>
            <consortium name="WormBaseParasite"/>
        </authorList>
    </citation>
    <scope>IDENTIFICATION</scope>
</reference>
<dbReference type="WBParaSite" id="ES5_v2.g26208.t1">
    <property type="protein sequence ID" value="ES5_v2.g26208.t1"/>
    <property type="gene ID" value="ES5_v2.g26208"/>
</dbReference>
<sequence length="321" mass="36201">MTRKITACGFLYVAPVGLDFSHPSHSNKRWQRRFFTLYDDGELSFAVDDNVETIPQMTLNLNRCIRVSEADAITNHAHSILIAFKNELSKFETADGHPVIIYVKADTTEEIRRWQGVLCHYAKQNAIQMSPLNYPRTSTTSDDFDETSSSMIFSPPPDVVMDSVQPLDPIVIQQRSTSPPIPAEAPVQPEQLVNRFCIDTSTVTLRKGWLMLRGKNENEWIKHWAVLAGLSLSLYKDIWSEDTQEPALNIDLTECENVYPSASAKNYGIEVKCRHKRYILSAMTPGIRDSWIQALQQNISNPSPTYPSIDPCASIDGHSQA</sequence>
<proteinExistence type="predicted"/>
<dbReference type="Proteomes" id="UP000887579">
    <property type="component" value="Unplaced"/>
</dbReference>
<evidence type="ECO:0000313" key="2">
    <source>
        <dbReference type="WBParaSite" id="ES5_v2.g26208.t1"/>
    </source>
</evidence>
<name>A0AC34G9V7_9BILA</name>
<organism evidence="1 2">
    <name type="scientific">Panagrolaimus sp. ES5</name>
    <dbReference type="NCBI Taxonomy" id="591445"/>
    <lineage>
        <taxon>Eukaryota</taxon>
        <taxon>Metazoa</taxon>
        <taxon>Ecdysozoa</taxon>
        <taxon>Nematoda</taxon>
        <taxon>Chromadorea</taxon>
        <taxon>Rhabditida</taxon>
        <taxon>Tylenchina</taxon>
        <taxon>Panagrolaimomorpha</taxon>
        <taxon>Panagrolaimoidea</taxon>
        <taxon>Panagrolaimidae</taxon>
        <taxon>Panagrolaimus</taxon>
    </lineage>
</organism>